<evidence type="ECO:0000256" key="4">
    <source>
        <dbReference type="ARBA" id="ARBA00022801"/>
    </source>
</evidence>
<feature type="compositionally biased region" description="Basic and acidic residues" evidence="9">
    <location>
        <begin position="1058"/>
        <end position="1073"/>
    </location>
</feature>
<keyword evidence="8" id="KW-0539">Nucleus</keyword>
<dbReference type="GO" id="GO:0006346">
    <property type="term" value="P:DNA methylation-dependent constitutive heterochromatin formation"/>
    <property type="evidence" value="ECO:0007669"/>
    <property type="project" value="TreeGrafter"/>
</dbReference>
<feature type="region of interest" description="Disordered" evidence="9">
    <location>
        <begin position="1"/>
        <end position="24"/>
    </location>
</feature>
<dbReference type="CDD" id="cd18793">
    <property type="entry name" value="SF2_C_SNF"/>
    <property type="match status" value="1"/>
</dbReference>
<dbReference type="STRING" id="1441469.A0A225AZ48"/>
<feature type="compositionally biased region" description="Acidic residues" evidence="9">
    <location>
        <begin position="1020"/>
        <end position="1033"/>
    </location>
</feature>
<feature type="domain" description="Helicase C-terminal" evidence="11">
    <location>
        <begin position="1621"/>
        <end position="1789"/>
    </location>
</feature>
<feature type="compositionally biased region" description="Basic and acidic residues" evidence="9">
    <location>
        <begin position="545"/>
        <end position="554"/>
    </location>
</feature>
<keyword evidence="13" id="KW-1185">Reference proteome</keyword>
<dbReference type="GO" id="GO:0005721">
    <property type="term" value="C:pericentric heterochromatin"/>
    <property type="evidence" value="ECO:0007669"/>
    <property type="project" value="TreeGrafter"/>
</dbReference>
<dbReference type="Proteomes" id="UP000214365">
    <property type="component" value="Unassembled WGS sequence"/>
</dbReference>
<dbReference type="GeneID" id="31000577"/>
<dbReference type="GO" id="GO:0005634">
    <property type="term" value="C:nucleus"/>
    <property type="evidence" value="ECO:0007669"/>
    <property type="project" value="UniProtKB-SubCell"/>
</dbReference>
<feature type="region of interest" description="Disordered" evidence="9">
    <location>
        <begin position="968"/>
        <end position="994"/>
    </location>
</feature>
<dbReference type="Pfam" id="PF00176">
    <property type="entry name" value="SNF2-rel_dom"/>
    <property type="match status" value="1"/>
</dbReference>
<dbReference type="InterPro" id="IPR001650">
    <property type="entry name" value="Helicase_C-like"/>
</dbReference>
<feature type="region of interest" description="Disordered" evidence="9">
    <location>
        <begin position="47"/>
        <end position="77"/>
    </location>
</feature>
<dbReference type="InterPro" id="IPR038718">
    <property type="entry name" value="SNF2-like_sf"/>
</dbReference>
<dbReference type="PANTHER" id="PTHR47161">
    <property type="entry name" value="LYMPHOID-SPECIFIC HELICASE"/>
    <property type="match status" value="1"/>
</dbReference>
<evidence type="ECO:0000256" key="1">
    <source>
        <dbReference type="ARBA" id="ARBA00004123"/>
    </source>
</evidence>
<feature type="compositionally biased region" description="Polar residues" evidence="9">
    <location>
        <begin position="663"/>
        <end position="672"/>
    </location>
</feature>
<keyword evidence="7" id="KW-0175">Coiled coil</keyword>
<keyword evidence="6" id="KW-0067">ATP-binding</keyword>
<feature type="region of interest" description="Disordered" evidence="9">
    <location>
        <begin position="1476"/>
        <end position="1517"/>
    </location>
</feature>
<comment type="caution">
    <text evidence="12">The sequence shown here is derived from an EMBL/GenBank/DDBJ whole genome shotgun (WGS) entry which is preliminary data.</text>
</comment>
<evidence type="ECO:0000259" key="10">
    <source>
        <dbReference type="PROSITE" id="PS51192"/>
    </source>
</evidence>
<evidence type="ECO:0000256" key="2">
    <source>
        <dbReference type="ARBA" id="ARBA00007025"/>
    </source>
</evidence>
<dbReference type="InterPro" id="IPR014001">
    <property type="entry name" value="Helicase_ATP-bd"/>
</dbReference>
<dbReference type="SMART" id="SM00487">
    <property type="entry name" value="DEXDc"/>
    <property type="match status" value="1"/>
</dbReference>
<dbReference type="PROSITE" id="PS51194">
    <property type="entry name" value="HELICASE_CTER"/>
    <property type="match status" value="1"/>
</dbReference>
<feature type="region of interest" description="Disordered" evidence="9">
    <location>
        <begin position="1006"/>
        <end position="1033"/>
    </location>
</feature>
<feature type="region of interest" description="Disordered" evidence="9">
    <location>
        <begin position="808"/>
        <end position="838"/>
    </location>
</feature>
<evidence type="ECO:0000256" key="6">
    <source>
        <dbReference type="ARBA" id="ARBA00022840"/>
    </source>
</evidence>
<evidence type="ECO:0000313" key="12">
    <source>
        <dbReference type="EMBL" id="OKL63724.1"/>
    </source>
</evidence>
<protein>
    <submittedName>
        <fullName evidence="12">Uncharacterized protein</fullName>
    </submittedName>
</protein>
<keyword evidence="5" id="KW-0347">Helicase</keyword>
<dbReference type="GO" id="GO:0004386">
    <property type="term" value="F:helicase activity"/>
    <property type="evidence" value="ECO:0007669"/>
    <property type="project" value="UniProtKB-KW"/>
</dbReference>
<feature type="compositionally biased region" description="Low complexity" evidence="9">
    <location>
        <begin position="1504"/>
        <end position="1515"/>
    </location>
</feature>
<feature type="region of interest" description="Disordered" evidence="9">
    <location>
        <begin position="1835"/>
        <end position="1862"/>
    </location>
</feature>
<dbReference type="GO" id="GO:0003682">
    <property type="term" value="F:chromatin binding"/>
    <property type="evidence" value="ECO:0007669"/>
    <property type="project" value="TreeGrafter"/>
</dbReference>
<dbReference type="EMBL" id="LFMY01000001">
    <property type="protein sequence ID" value="OKL63724.1"/>
    <property type="molecule type" value="Genomic_DNA"/>
</dbReference>
<feature type="region of interest" description="Disordered" evidence="9">
    <location>
        <begin position="349"/>
        <end position="380"/>
    </location>
</feature>
<feature type="compositionally biased region" description="Low complexity" evidence="9">
    <location>
        <begin position="979"/>
        <end position="992"/>
    </location>
</feature>
<keyword evidence="3" id="KW-0547">Nucleotide-binding</keyword>
<feature type="domain" description="Helicase ATP-binding" evidence="10">
    <location>
        <begin position="1206"/>
        <end position="1374"/>
    </location>
</feature>
<feature type="region of interest" description="Disordered" evidence="9">
    <location>
        <begin position="587"/>
        <end position="613"/>
    </location>
</feature>
<feature type="compositionally biased region" description="Polar residues" evidence="9">
    <location>
        <begin position="1112"/>
        <end position="1122"/>
    </location>
</feature>
<feature type="compositionally biased region" description="Polar residues" evidence="9">
    <location>
        <begin position="1851"/>
        <end position="1862"/>
    </location>
</feature>
<reference evidence="12 13" key="1">
    <citation type="submission" date="2015-06" db="EMBL/GenBank/DDBJ databases">
        <title>Talaromyces atroroseus IBT 11181 draft genome.</title>
        <authorList>
            <person name="Rasmussen K.B."/>
            <person name="Rasmussen S."/>
            <person name="Petersen B."/>
            <person name="Sicheritz-Ponten T."/>
            <person name="Mortensen U.H."/>
            <person name="Thrane U."/>
        </authorList>
    </citation>
    <scope>NUCLEOTIDE SEQUENCE [LARGE SCALE GENOMIC DNA]</scope>
    <source>
        <strain evidence="12 13">IBT 11181</strain>
    </source>
</reference>
<evidence type="ECO:0000256" key="3">
    <source>
        <dbReference type="ARBA" id="ARBA00022741"/>
    </source>
</evidence>
<accession>A0A225AZ48</accession>
<feature type="region of interest" description="Disordered" evidence="9">
    <location>
        <begin position="715"/>
        <end position="775"/>
    </location>
</feature>
<dbReference type="PROSITE" id="PS51192">
    <property type="entry name" value="HELICASE_ATP_BIND_1"/>
    <property type="match status" value="1"/>
</dbReference>
<evidence type="ECO:0000256" key="5">
    <source>
        <dbReference type="ARBA" id="ARBA00022806"/>
    </source>
</evidence>
<feature type="region of interest" description="Disordered" evidence="9">
    <location>
        <begin position="438"/>
        <end position="465"/>
    </location>
</feature>
<feature type="region of interest" description="Disordered" evidence="9">
    <location>
        <begin position="1058"/>
        <end position="1137"/>
    </location>
</feature>
<dbReference type="GO" id="GO:0016787">
    <property type="term" value="F:hydrolase activity"/>
    <property type="evidence" value="ECO:0007669"/>
    <property type="project" value="UniProtKB-KW"/>
</dbReference>
<dbReference type="FunFam" id="3.40.50.300:FF:001315">
    <property type="entry name" value="SNF2 family helicase/ATPase PasG"/>
    <property type="match status" value="1"/>
</dbReference>
<dbReference type="InterPro" id="IPR027417">
    <property type="entry name" value="P-loop_NTPase"/>
</dbReference>
<evidence type="ECO:0000259" key="11">
    <source>
        <dbReference type="PROSITE" id="PS51194"/>
    </source>
</evidence>
<feature type="compositionally biased region" description="Low complexity" evidence="9">
    <location>
        <begin position="1076"/>
        <end position="1094"/>
    </location>
</feature>
<sequence>MRLRSSINPPQRYQSDDEFLVTDHRRMPRRAAKTKIKNYVDFNPHLPPAAFPTLDQPLPAGQSPPSSRKPESITCQEDDHSLDLADLKPFPHIPSESFDNFIASNGPQNPQYMRNMALLNREYSSDLDISSDEDEDELQLPGSDATGDYHDEEQKILDNPQWHDLSLGLQIEIAENMLEFHEMSKIRFLLGLNQFDIEELKRNLHKRNADVDYENRVLEEMQHKQLRALMCLDNSDLRKHSVPARLIMSKRSWTQCHRVIQKNSRMRYLLCQVGDLQTARRFLSRRGLPMTYAGEWDNQFVANTSVSNHEGVPEAFEWRLITDQTTHPVTITRDDRPELQESLVERQPGVQNGHTDTVNNMRDAHLSSPRQGSHIQPLPRQQMPNNRWSHIELPRQSLVRLKIGARNAAHIQTFEPPTPYSHPADIVNVMFTRSLPQPIIREPNSDDTIEQSPPKPNRSFPVQGHFPLPVRRKLGCWSNGKRYPRPALSPTTESREKQMHGDYPQSPDSALSETIVDRNAMDLISPINLQRSPRKESYSSSSTEARAKTADKRWAISSQTSAEMTLATPDSSDNVVRDVQLRSGSSAYEYPSSLPDGESASITTHLNSTPFSNPDYVARQLKTIEKPNTIEVTASITKWDLRSTTLAQDSPAEEPSEQGTGGSSPSFAKTYSSSGDQSVLEIITHKFPREIADLSKMQEQQAPMKVIDPVSSIEDRNGAQKAGTIQPCQPITSNNRERQSTGNIHANEKKEPGMAGGPRDQIADSSTPTDELNESKALEKQLSGKLSAQCDNITVELPPLNTKTCQTTNKKRAVGKKRIASNDSLASQPKRSKKSEYPVSQRVLRARPAVKKILRARDTAPRLLAYPDLCPRRKGEANQFRDNYSETDRLNEGSLIGRLGADFLSFGRFADIVNPSPPLPSATHSHSVLLFLMGSRILNFFANKWSSPSKKQQGAVDAEMSSVTTPVTMAESVSARQESSPPTSPATGSASSVQQDVKMVVDEVDNAKNGVGNIDATPDIAEDGDGDDDDTEGMDMKARALTKLLQTSSVFVAIMSDKMKEQQRQQQEAERKAAAKRQAALAAPEPATTTTSGRRSSRLKANEEAEVDNVATRATDQVQSKKATAKRGAKKNTPGKDISSYFKKADVEVKEGNPSVQEALAQAADELEAKPSAIGEQEGLVATEQPSLVTGGKMRRYQLEGLEWMKSLWINGLCGILADEMGLGKTVQTISLIAFFKENNISGPFLIAAPLSTVSNWVDEFQRWTPGIKTVLYHGSKPERAELRKQMKLKDQKDRDFPVVCTSYEICMNDRAFLSQFSWKYIVVDEGHRLKNMNCKLIKELLTYHSANRLLITGTPLQNNISELWSLLHFLLPEIFNDLGNFESWFDFSSVLDKNGQKDVIERRKRKLVTTMHAILKPFLLRRVKTDVETSLPKKREYILYAPLTSEQKELYREIISGTGRQYLENRAIERIEAKSGRVSRSTSVKRKAEDYSGSMTPNKSVKSTGTSTPGSISGRMTRKGRLSYREIGDREFNAKLRRLEDGLEEEEEKEETPGETEQEEIERAKTIKLAKKEIGNKKLQNPVMQARLACNSPHNFYWPWGDDSSTVDETLVTASGKMLLLDRLVPCLMKKGHKILIFSQFKTQLDLIQDWATQLRKWNCCRIDGGVSQVDRRAQIQAFNKDKNYKIFLLSTRAGGQGINLTAADTVILFDSDWNPQQDLQAQDRAHRIGQTRPVIVYRLATKGTVEQTLLEKADSKRRLERLVIQKGKFKSLLDNNNSIDSTQNDIEDLRKALGEEEFEQFHIQSDDPESLLSQKDLDTLTDRSEEAYLRAEKGLEETSGRSFHAVETTEGQGITSELTG</sequence>
<feature type="compositionally biased region" description="Polar residues" evidence="9">
    <location>
        <begin position="726"/>
        <end position="744"/>
    </location>
</feature>
<gene>
    <name evidence="12" type="ORF">UA08_00822</name>
</gene>
<feature type="compositionally biased region" description="Polar residues" evidence="9">
    <location>
        <begin position="1494"/>
        <end position="1503"/>
    </location>
</feature>
<dbReference type="PANTHER" id="PTHR47161:SF1">
    <property type="entry name" value="LYMPHOID-SPECIFIC HELICASE"/>
    <property type="match status" value="1"/>
</dbReference>
<evidence type="ECO:0000256" key="9">
    <source>
        <dbReference type="SAM" id="MobiDB-lite"/>
    </source>
</evidence>
<dbReference type="SMART" id="SM00490">
    <property type="entry name" value="HELICc"/>
    <property type="match status" value="1"/>
</dbReference>
<dbReference type="GO" id="GO:0031508">
    <property type="term" value="P:pericentric heterochromatin formation"/>
    <property type="evidence" value="ECO:0007669"/>
    <property type="project" value="TreeGrafter"/>
</dbReference>
<evidence type="ECO:0000313" key="13">
    <source>
        <dbReference type="Proteomes" id="UP000214365"/>
    </source>
</evidence>
<feature type="compositionally biased region" description="Polar residues" evidence="9">
    <location>
        <begin position="1"/>
        <end position="13"/>
    </location>
</feature>
<feature type="region of interest" description="Disordered" evidence="9">
    <location>
        <begin position="524"/>
        <end position="556"/>
    </location>
</feature>
<evidence type="ECO:0000256" key="7">
    <source>
        <dbReference type="ARBA" id="ARBA00023054"/>
    </source>
</evidence>
<dbReference type="Gene3D" id="3.40.50.10810">
    <property type="entry name" value="Tandem AAA-ATPase domain"/>
    <property type="match status" value="1"/>
</dbReference>
<feature type="compositionally biased region" description="Acidic residues" evidence="9">
    <location>
        <begin position="1543"/>
        <end position="1560"/>
    </location>
</feature>
<dbReference type="Gene3D" id="3.40.50.300">
    <property type="entry name" value="P-loop containing nucleotide triphosphate hydrolases"/>
    <property type="match status" value="1"/>
</dbReference>
<feature type="compositionally biased region" description="Basic residues" evidence="9">
    <location>
        <begin position="809"/>
        <end position="819"/>
    </location>
</feature>
<feature type="region of interest" description="Disordered" evidence="9">
    <location>
        <begin position="1539"/>
        <end position="1560"/>
    </location>
</feature>
<proteinExistence type="inferred from homology"/>
<feature type="region of interest" description="Disordered" evidence="9">
    <location>
        <begin position="477"/>
        <end position="510"/>
    </location>
</feature>
<dbReference type="OrthoDB" id="5857104at2759"/>
<feature type="compositionally biased region" description="Polar residues" evidence="9">
    <location>
        <begin position="600"/>
        <end position="612"/>
    </location>
</feature>
<evidence type="ECO:0000256" key="8">
    <source>
        <dbReference type="ARBA" id="ARBA00023242"/>
    </source>
</evidence>
<organism evidence="12 13">
    <name type="scientific">Talaromyces atroroseus</name>
    <dbReference type="NCBI Taxonomy" id="1441469"/>
    <lineage>
        <taxon>Eukaryota</taxon>
        <taxon>Fungi</taxon>
        <taxon>Dikarya</taxon>
        <taxon>Ascomycota</taxon>
        <taxon>Pezizomycotina</taxon>
        <taxon>Eurotiomycetes</taxon>
        <taxon>Eurotiomycetidae</taxon>
        <taxon>Eurotiales</taxon>
        <taxon>Trichocomaceae</taxon>
        <taxon>Talaromyces</taxon>
        <taxon>Talaromyces sect. Trachyspermi</taxon>
    </lineage>
</organism>
<dbReference type="Pfam" id="PF00271">
    <property type="entry name" value="Helicase_C"/>
    <property type="match status" value="1"/>
</dbReference>
<dbReference type="RefSeq" id="XP_020123845.1">
    <property type="nucleotide sequence ID" value="XM_020260671.1"/>
</dbReference>
<feature type="compositionally biased region" description="Polar residues" evidence="9">
    <location>
        <begin position="349"/>
        <end position="360"/>
    </location>
</feature>
<dbReference type="InterPro" id="IPR000330">
    <property type="entry name" value="SNF2_N"/>
</dbReference>
<dbReference type="FunFam" id="3.40.50.10810:FF:000015">
    <property type="entry name" value="lymphoid-specific helicase isoform X1"/>
    <property type="match status" value="1"/>
</dbReference>
<comment type="similarity">
    <text evidence="2">Belongs to the SNF2/RAD54 helicase family.</text>
</comment>
<feature type="region of interest" description="Disordered" evidence="9">
    <location>
        <begin position="646"/>
        <end position="672"/>
    </location>
</feature>
<comment type="subcellular location">
    <subcellularLocation>
        <location evidence="1">Nucleus</location>
    </subcellularLocation>
</comment>
<keyword evidence="4" id="KW-0378">Hydrolase</keyword>
<dbReference type="GO" id="GO:0044027">
    <property type="term" value="P:negative regulation of gene expression via chromosomal CpG island methylation"/>
    <property type="evidence" value="ECO:0007669"/>
    <property type="project" value="TreeGrafter"/>
</dbReference>
<dbReference type="InterPro" id="IPR049730">
    <property type="entry name" value="SNF2/RAD54-like_C"/>
</dbReference>
<dbReference type="GO" id="GO:0005524">
    <property type="term" value="F:ATP binding"/>
    <property type="evidence" value="ECO:0007669"/>
    <property type="project" value="UniProtKB-KW"/>
</dbReference>
<dbReference type="SUPFAM" id="SSF52540">
    <property type="entry name" value="P-loop containing nucleoside triphosphate hydrolases"/>
    <property type="match status" value="2"/>
</dbReference>
<name>A0A225AZ48_TALAT</name>